<organism evidence="5 6">
    <name type="scientific">Shinella pollutisoli</name>
    <dbReference type="NCBI Taxonomy" id="2250594"/>
    <lineage>
        <taxon>Bacteria</taxon>
        <taxon>Pseudomonadati</taxon>
        <taxon>Pseudomonadota</taxon>
        <taxon>Alphaproteobacteria</taxon>
        <taxon>Hyphomicrobiales</taxon>
        <taxon>Rhizobiaceae</taxon>
        <taxon>Shinella</taxon>
    </lineage>
</organism>
<keyword evidence="6" id="KW-1185">Reference proteome</keyword>
<dbReference type="SUPFAM" id="SSF51735">
    <property type="entry name" value="NAD(P)-binding Rossmann-fold domains"/>
    <property type="match status" value="1"/>
</dbReference>
<dbReference type="Gene3D" id="3.40.50.720">
    <property type="entry name" value="NAD(P)-binding Rossmann-like Domain"/>
    <property type="match status" value="1"/>
</dbReference>
<name>A0ABV7DGE9_9HYPH</name>
<dbReference type="Pfam" id="PF01408">
    <property type="entry name" value="GFO_IDH_MocA"/>
    <property type="match status" value="1"/>
</dbReference>
<evidence type="ECO:0000259" key="3">
    <source>
        <dbReference type="Pfam" id="PF01408"/>
    </source>
</evidence>
<sequence length="339" mass="36825">MIKIALMGAGRIGALHARNIAASDEARIHVVYDTSAAAAQALADRYGATAVDSADRVFEDAQVDAVFICSPTDTHVPFSERAVRSGKAVFCEKPIDLNLESVMSIVALLREYPVPFMTGFHRRFDASTRRIREHVDTGRVGELEFMRVMSRDPGPPPPAYVARSGGIFRDMTIHDLDLCRWLTGREFTRVFARGFNLFDAGTKAEGDFDTATATLWDDKGFSVVLQNSRRSNGGFDQRIEVMGSAASVGMENVPLTQTRLILPDGLKCDALPDHFPQRYGGAYVAQLAEFLSAVKERRQPMTTAVDGVAALQLADACALSAANQTVVGIEPIALSLGVK</sequence>
<dbReference type="SUPFAM" id="SSF55347">
    <property type="entry name" value="Glyceraldehyde-3-phosphate dehydrogenase-like, C-terminal domain"/>
    <property type="match status" value="1"/>
</dbReference>
<feature type="domain" description="Gfo/Idh/MocA-like oxidoreductase N-terminal" evidence="3">
    <location>
        <begin position="2"/>
        <end position="120"/>
    </location>
</feature>
<proteinExistence type="inferred from homology"/>
<comment type="caution">
    <text evidence="5">The sequence shown here is derived from an EMBL/GenBank/DDBJ whole genome shotgun (WGS) entry which is preliminary data.</text>
</comment>
<evidence type="ECO:0000313" key="5">
    <source>
        <dbReference type="EMBL" id="MFC3073534.1"/>
    </source>
</evidence>
<evidence type="ECO:0000259" key="4">
    <source>
        <dbReference type="Pfam" id="PF22725"/>
    </source>
</evidence>
<dbReference type="Pfam" id="PF22725">
    <property type="entry name" value="GFO_IDH_MocA_C3"/>
    <property type="match status" value="1"/>
</dbReference>
<evidence type="ECO:0000256" key="2">
    <source>
        <dbReference type="ARBA" id="ARBA00023002"/>
    </source>
</evidence>
<dbReference type="PANTHER" id="PTHR42840:SF3">
    <property type="entry name" value="BINDING ROSSMANN FOLD OXIDOREDUCTASE, PUTATIVE (AFU_ORTHOLOGUE AFUA_2G10240)-RELATED"/>
    <property type="match status" value="1"/>
</dbReference>
<dbReference type="InterPro" id="IPR055170">
    <property type="entry name" value="GFO_IDH_MocA-like_dom"/>
</dbReference>
<gene>
    <name evidence="5" type="ORF">ACFOHH_10495</name>
</gene>
<comment type="similarity">
    <text evidence="1">Belongs to the Gfo/Idh/MocA family.</text>
</comment>
<dbReference type="Proteomes" id="UP001595377">
    <property type="component" value="Unassembled WGS sequence"/>
</dbReference>
<reference evidence="6" key="1">
    <citation type="journal article" date="2019" name="Int. J. Syst. Evol. Microbiol.">
        <title>The Global Catalogue of Microorganisms (GCM) 10K type strain sequencing project: providing services to taxonomists for standard genome sequencing and annotation.</title>
        <authorList>
            <consortium name="The Broad Institute Genomics Platform"/>
            <consortium name="The Broad Institute Genome Sequencing Center for Infectious Disease"/>
            <person name="Wu L."/>
            <person name="Ma J."/>
        </authorList>
    </citation>
    <scope>NUCLEOTIDE SEQUENCE [LARGE SCALE GENOMIC DNA]</scope>
    <source>
        <strain evidence="6">KCTC 52677</strain>
    </source>
</reference>
<dbReference type="RefSeq" id="WP_257317021.1">
    <property type="nucleotide sequence ID" value="NZ_JANFDG010000024.1"/>
</dbReference>
<evidence type="ECO:0000313" key="6">
    <source>
        <dbReference type="Proteomes" id="UP001595377"/>
    </source>
</evidence>
<dbReference type="InterPro" id="IPR000683">
    <property type="entry name" value="Gfo/Idh/MocA-like_OxRdtase_N"/>
</dbReference>
<protein>
    <submittedName>
        <fullName evidence="5">Gfo/Idh/MocA family oxidoreductase</fullName>
    </submittedName>
</protein>
<dbReference type="EMBL" id="JBHRSP010000016">
    <property type="protein sequence ID" value="MFC3073534.1"/>
    <property type="molecule type" value="Genomic_DNA"/>
</dbReference>
<feature type="domain" description="GFO/IDH/MocA-like oxidoreductase" evidence="4">
    <location>
        <begin position="129"/>
        <end position="248"/>
    </location>
</feature>
<dbReference type="PANTHER" id="PTHR42840">
    <property type="entry name" value="NAD(P)-BINDING ROSSMANN-FOLD SUPERFAMILY PROTEIN-RELATED"/>
    <property type="match status" value="1"/>
</dbReference>
<dbReference type="InterPro" id="IPR036291">
    <property type="entry name" value="NAD(P)-bd_dom_sf"/>
</dbReference>
<accession>A0ABV7DGE9</accession>
<keyword evidence="2" id="KW-0560">Oxidoreductase</keyword>
<dbReference type="Gene3D" id="3.30.360.10">
    <property type="entry name" value="Dihydrodipicolinate Reductase, domain 2"/>
    <property type="match status" value="1"/>
</dbReference>
<evidence type="ECO:0000256" key="1">
    <source>
        <dbReference type="ARBA" id="ARBA00010928"/>
    </source>
</evidence>